<proteinExistence type="predicted"/>
<dbReference type="FunFam" id="1.20.1050.60:FF:000002">
    <property type="entry name" value="Glycosyl hydrolase family 92"/>
    <property type="match status" value="1"/>
</dbReference>
<dbReference type="PANTHER" id="PTHR12143">
    <property type="entry name" value="PEPTIDE N-GLYCANASE PNGASE -RELATED"/>
    <property type="match status" value="1"/>
</dbReference>
<dbReference type="AlphaFoldDB" id="A0A8H7TJ50"/>
<feature type="domain" description="Glycosyl hydrolase family 92 N-terminal" evidence="3">
    <location>
        <begin position="25"/>
        <end position="240"/>
    </location>
</feature>
<evidence type="ECO:0000313" key="4">
    <source>
        <dbReference type="EMBL" id="KAG4419853.1"/>
    </source>
</evidence>
<dbReference type="PANTHER" id="PTHR12143:SF27">
    <property type="entry name" value="ALPHA-1,2-MANNOSIDASE FAMILY PROTEIN (AFU_ORTHOLOGUE AFUA_5G10520)"/>
    <property type="match status" value="1"/>
</dbReference>
<dbReference type="GO" id="GO:0005829">
    <property type="term" value="C:cytosol"/>
    <property type="evidence" value="ECO:0007669"/>
    <property type="project" value="TreeGrafter"/>
</dbReference>
<feature type="chain" id="PRO_5034833947" description="Glycoside hydrolase family 92 protein" evidence="1">
    <location>
        <begin position="19"/>
        <end position="728"/>
    </location>
</feature>
<dbReference type="GO" id="GO:0030246">
    <property type="term" value="F:carbohydrate binding"/>
    <property type="evidence" value="ECO:0007669"/>
    <property type="project" value="InterPro"/>
</dbReference>
<evidence type="ECO:0008006" key="6">
    <source>
        <dbReference type="Google" id="ProtNLM"/>
    </source>
</evidence>
<evidence type="ECO:0000256" key="1">
    <source>
        <dbReference type="SAM" id="SignalP"/>
    </source>
</evidence>
<dbReference type="Gene3D" id="1.20.1610.10">
    <property type="entry name" value="alpha-1,2-mannosidases domains"/>
    <property type="match status" value="1"/>
</dbReference>
<keyword evidence="5" id="KW-1185">Reference proteome</keyword>
<organism evidence="4 5">
    <name type="scientific">Cadophora malorum</name>
    <dbReference type="NCBI Taxonomy" id="108018"/>
    <lineage>
        <taxon>Eukaryota</taxon>
        <taxon>Fungi</taxon>
        <taxon>Dikarya</taxon>
        <taxon>Ascomycota</taxon>
        <taxon>Pezizomycotina</taxon>
        <taxon>Leotiomycetes</taxon>
        <taxon>Helotiales</taxon>
        <taxon>Ploettnerulaceae</taxon>
        <taxon>Cadophora</taxon>
    </lineage>
</organism>
<evidence type="ECO:0000259" key="2">
    <source>
        <dbReference type="Pfam" id="PF07971"/>
    </source>
</evidence>
<dbReference type="OrthoDB" id="449263at2759"/>
<keyword evidence="1" id="KW-0732">Signal</keyword>
<dbReference type="Proteomes" id="UP000664132">
    <property type="component" value="Unassembled WGS sequence"/>
</dbReference>
<feature type="domain" description="Glycosyl hydrolase family 92" evidence="2">
    <location>
        <begin position="316"/>
        <end position="709"/>
    </location>
</feature>
<dbReference type="InterPro" id="IPR012939">
    <property type="entry name" value="Glyco_hydro_92"/>
</dbReference>
<dbReference type="InterPro" id="IPR041371">
    <property type="entry name" value="GH92_N"/>
</dbReference>
<dbReference type="InterPro" id="IPR014718">
    <property type="entry name" value="GH-type_carb-bd"/>
</dbReference>
<evidence type="ECO:0000313" key="5">
    <source>
        <dbReference type="Proteomes" id="UP000664132"/>
    </source>
</evidence>
<sequence>MKDLFCLYSLSLLTQASAQIDYSQYVNPFIGAEGPISGYAFGGGDIFVGGAVPFGVAKVGLDTYEDNITLSTLNGGYTPKGKATAISIMHESGTGGFPNMASYPDAANNIGTDTGRPGYFKTQLENGITVELSAARHSGIMQYSYPAGEKHVVVDVSHYLPSQGGGYSIQYYIGGEIHLQNHGRYTGYGTYGGGWNEGASMTAILRNASEYAGPFNGRVGALFTWSNSSSSTIRSRVGISFISSDKACNSKNEEIHTHDLNATVSAAVQEWNQDVFSKVRVSTDPSANRMNLVLLYSFLYFMHLMPSDRTGENPLWESRMIRSLIDTWRFEGFMPDGRSGNYNGLVQGSSNADNVLADAYVKGLKGAINWTAGYEEMKKDAEVQAYNTYSYDYPTASVKEGRGALYDWIPLGYVSADRSTRAVSRTVEYALNDFALSQVAQGEAPEDIQKYLNRSAGWQHIWGHNVTSMDFTKFLAPRFADGSFNSTGYNPALCGGCEWSDISYEATPLEHSFVVPHDTETLIQLMGGATAFESRLDYIFQPNTSQQNLGANGAGIDTIMNIGNKPDFGIPYLYNYLNKQFKSVEGNRQSANRYFHDALYGVPGSRDAGALNSWLVWQMLDVYGVVNQDVYLIESPWFEDLNMTINGDLTLRIMATSDGNSTSSAGNGFGREGYYVQSVKINGKQWGRNWFVHGDIMVEGGTIEFVLGDEAKVWESGEVPPSPGHVVL</sequence>
<accession>A0A8H7TJ50</accession>
<protein>
    <recommendedName>
        <fullName evidence="6">Glycoside hydrolase family 92 protein</fullName>
    </recommendedName>
</protein>
<dbReference type="Gene3D" id="1.20.1050.60">
    <property type="entry name" value="alpha-1,2-mannosidase"/>
    <property type="match status" value="1"/>
</dbReference>
<dbReference type="InterPro" id="IPR050883">
    <property type="entry name" value="PNGase"/>
</dbReference>
<comment type="caution">
    <text evidence="4">The sequence shown here is derived from an EMBL/GenBank/DDBJ whole genome shotgun (WGS) entry which is preliminary data.</text>
</comment>
<reference evidence="4" key="1">
    <citation type="submission" date="2021-02" db="EMBL/GenBank/DDBJ databases">
        <title>Genome sequence Cadophora malorum strain M34.</title>
        <authorList>
            <person name="Stefanovic E."/>
            <person name="Vu D."/>
            <person name="Scully C."/>
            <person name="Dijksterhuis J."/>
            <person name="Roader J."/>
            <person name="Houbraken J."/>
        </authorList>
    </citation>
    <scope>NUCLEOTIDE SEQUENCE</scope>
    <source>
        <strain evidence="4">M34</strain>
    </source>
</reference>
<dbReference type="Pfam" id="PF07971">
    <property type="entry name" value="Glyco_hydro_92"/>
    <property type="match status" value="2"/>
</dbReference>
<dbReference type="GO" id="GO:0000224">
    <property type="term" value="F:peptide-N4-(N-acetyl-beta-glucosaminyl)asparagine amidase activity"/>
    <property type="evidence" value="ECO:0007669"/>
    <property type="project" value="TreeGrafter"/>
</dbReference>
<dbReference type="GO" id="GO:0005634">
    <property type="term" value="C:nucleus"/>
    <property type="evidence" value="ECO:0007669"/>
    <property type="project" value="TreeGrafter"/>
</dbReference>
<dbReference type="GO" id="GO:0006516">
    <property type="term" value="P:glycoprotein catabolic process"/>
    <property type="evidence" value="ECO:0007669"/>
    <property type="project" value="TreeGrafter"/>
</dbReference>
<dbReference type="Gene3D" id="2.70.98.10">
    <property type="match status" value="1"/>
</dbReference>
<name>A0A8H7TJ50_9HELO</name>
<dbReference type="EMBL" id="JAFJYH010000096">
    <property type="protein sequence ID" value="KAG4419853.1"/>
    <property type="molecule type" value="Genomic_DNA"/>
</dbReference>
<feature type="signal peptide" evidence="1">
    <location>
        <begin position="1"/>
        <end position="18"/>
    </location>
</feature>
<evidence type="ECO:0000259" key="3">
    <source>
        <dbReference type="Pfam" id="PF17678"/>
    </source>
</evidence>
<gene>
    <name evidence="4" type="ORF">IFR04_006985</name>
</gene>
<feature type="domain" description="Glycosyl hydrolase family 92" evidence="2">
    <location>
        <begin position="246"/>
        <end position="313"/>
    </location>
</feature>
<dbReference type="Pfam" id="PF17678">
    <property type="entry name" value="Glyco_hydro_92N"/>
    <property type="match status" value="1"/>
</dbReference>